<gene>
    <name evidence="1" type="ORF">Poly41_70140</name>
</gene>
<organism evidence="1 2">
    <name type="scientific">Novipirellula artificiosorum</name>
    <dbReference type="NCBI Taxonomy" id="2528016"/>
    <lineage>
        <taxon>Bacteria</taxon>
        <taxon>Pseudomonadati</taxon>
        <taxon>Planctomycetota</taxon>
        <taxon>Planctomycetia</taxon>
        <taxon>Pirellulales</taxon>
        <taxon>Pirellulaceae</taxon>
        <taxon>Novipirellula</taxon>
    </lineage>
</organism>
<protein>
    <submittedName>
        <fullName evidence="1">Uncharacterized protein</fullName>
    </submittedName>
</protein>
<proteinExistence type="predicted"/>
<sequence length="125" mass="14033">MPGEDDELVNEGMYGKAFSEYLRDALARNGYQATQVVCEDWGWWVTIAGLQFSCGIGIYGIRIDDSDDLDLCATVLTPRGKKWSWGRFGFLDTTAEVDRLHQTIRGICTADEDVTIVAEKPDFPF</sequence>
<evidence type="ECO:0000313" key="1">
    <source>
        <dbReference type="EMBL" id="TWU27940.1"/>
    </source>
</evidence>
<keyword evidence="2" id="KW-1185">Reference proteome</keyword>
<dbReference type="Proteomes" id="UP000319143">
    <property type="component" value="Unassembled WGS sequence"/>
</dbReference>
<comment type="caution">
    <text evidence="1">The sequence shown here is derived from an EMBL/GenBank/DDBJ whole genome shotgun (WGS) entry which is preliminary data.</text>
</comment>
<dbReference type="AlphaFoldDB" id="A0A5C6CTL4"/>
<accession>A0A5C6CTL4</accession>
<reference evidence="1 2" key="1">
    <citation type="submission" date="2019-02" db="EMBL/GenBank/DDBJ databases">
        <title>Deep-cultivation of Planctomycetes and their phenomic and genomic characterization uncovers novel biology.</title>
        <authorList>
            <person name="Wiegand S."/>
            <person name="Jogler M."/>
            <person name="Boedeker C."/>
            <person name="Pinto D."/>
            <person name="Vollmers J."/>
            <person name="Rivas-Marin E."/>
            <person name="Kohn T."/>
            <person name="Peeters S.H."/>
            <person name="Heuer A."/>
            <person name="Rast P."/>
            <person name="Oberbeckmann S."/>
            <person name="Bunk B."/>
            <person name="Jeske O."/>
            <person name="Meyerdierks A."/>
            <person name="Storesund J.E."/>
            <person name="Kallscheuer N."/>
            <person name="Luecker S."/>
            <person name="Lage O.M."/>
            <person name="Pohl T."/>
            <person name="Merkel B.J."/>
            <person name="Hornburger P."/>
            <person name="Mueller R.-W."/>
            <person name="Bruemmer F."/>
            <person name="Labrenz M."/>
            <person name="Spormann A.M."/>
            <person name="Op Den Camp H."/>
            <person name="Overmann J."/>
            <person name="Amann R."/>
            <person name="Jetten M.S.M."/>
            <person name="Mascher T."/>
            <person name="Medema M.H."/>
            <person name="Devos D.P."/>
            <person name="Kaster A.-K."/>
            <person name="Ovreas L."/>
            <person name="Rohde M."/>
            <person name="Galperin M.Y."/>
            <person name="Jogler C."/>
        </authorList>
    </citation>
    <scope>NUCLEOTIDE SEQUENCE [LARGE SCALE GENOMIC DNA]</scope>
    <source>
        <strain evidence="1 2">Poly41</strain>
    </source>
</reference>
<evidence type="ECO:0000313" key="2">
    <source>
        <dbReference type="Proteomes" id="UP000319143"/>
    </source>
</evidence>
<dbReference type="EMBL" id="SJPV01000035">
    <property type="protein sequence ID" value="TWU27940.1"/>
    <property type="molecule type" value="Genomic_DNA"/>
</dbReference>
<name>A0A5C6CTL4_9BACT</name>